<dbReference type="Pfam" id="PF13338">
    <property type="entry name" value="AbiEi_4"/>
    <property type="match status" value="1"/>
</dbReference>
<evidence type="ECO:0000313" key="2">
    <source>
        <dbReference type="EMBL" id="OGE25117.1"/>
    </source>
</evidence>
<dbReference type="EMBL" id="MFCX01000032">
    <property type="protein sequence ID" value="OGE25117.1"/>
    <property type="molecule type" value="Genomic_DNA"/>
</dbReference>
<evidence type="ECO:0000259" key="1">
    <source>
        <dbReference type="Pfam" id="PF13338"/>
    </source>
</evidence>
<comment type="caution">
    <text evidence="2">The sequence shown here is derived from an EMBL/GenBank/DDBJ whole genome shotgun (WGS) entry which is preliminary data.</text>
</comment>
<sequence length="221" mass="25637">MNNFFSARKRPKDIELIKKLRGFDKSYFTVADLEKVLNLKRSSLYVTLNRLVKSGVLVRLGKDLYSPFTEAPDIEKIANELYFPSYLSFEQALSQYGILSQIPYVKTFATIRPTKKMVIAGVDVEFSHLKKQLFFGYNLRNGKYIAEKEKALLDQLYMVSMGKRSINIEELDIRDINKLKLEDYARKFPAQMKPLLSRIKKYMGTTPVTLEGEGRIVWGKR</sequence>
<gene>
    <name evidence="2" type="ORF">A3C26_02155</name>
</gene>
<dbReference type="InterPro" id="IPR025159">
    <property type="entry name" value="AbiEi_N"/>
</dbReference>
<feature type="domain" description="AbiEi antitoxin N-terminal" evidence="1">
    <location>
        <begin position="16"/>
        <end position="65"/>
    </location>
</feature>
<accession>A0A1F5J8Z8</accession>
<dbReference type="AlphaFoldDB" id="A0A1F5J8Z8"/>
<name>A0A1F5J8Z8_9BACT</name>
<evidence type="ECO:0000313" key="3">
    <source>
        <dbReference type="Proteomes" id="UP000177042"/>
    </source>
</evidence>
<organism evidence="2 3">
    <name type="scientific">Candidatus Daviesbacteria bacterium RIFCSPHIGHO2_02_FULL_39_12</name>
    <dbReference type="NCBI Taxonomy" id="1797770"/>
    <lineage>
        <taxon>Bacteria</taxon>
        <taxon>Candidatus Daviesiibacteriota</taxon>
    </lineage>
</organism>
<proteinExistence type="predicted"/>
<dbReference type="Proteomes" id="UP000177042">
    <property type="component" value="Unassembled WGS sequence"/>
</dbReference>
<protein>
    <recommendedName>
        <fullName evidence="1">AbiEi antitoxin N-terminal domain-containing protein</fullName>
    </recommendedName>
</protein>
<reference evidence="2 3" key="1">
    <citation type="journal article" date="2016" name="Nat. Commun.">
        <title>Thousands of microbial genomes shed light on interconnected biogeochemical processes in an aquifer system.</title>
        <authorList>
            <person name="Anantharaman K."/>
            <person name="Brown C.T."/>
            <person name="Hug L.A."/>
            <person name="Sharon I."/>
            <person name="Castelle C.J."/>
            <person name="Probst A.J."/>
            <person name="Thomas B.C."/>
            <person name="Singh A."/>
            <person name="Wilkins M.J."/>
            <person name="Karaoz U."/>
            <person name="Brodie E.L."/>
            <person name="Williams K.H."/>
            <person name="Hubbard S.S."/>
            <person name="Banfield J.F."/>
        </authorList>
    </citation>
    <scope>NUCLEOTIDE SEQUENCE [LARGE SCALE GENOMIC DNA]</scope>
</reference>